<comment type="caution">
    <text evidence="1">The sequence shown here is derived from an EMBL/GenBank/DDBJ whole genome shotgun (WGS) entry which is preliminary data.</text>
</comment>
<dbReference type="AlphaFoldDB" id="A0A645EB20"/>
<sequence length="194" mass="21617">MQISALGKGDEPRCAAIQPAHGVRADAPAEMVAHRVFERKLPRVTRGLMHGDSRGFVEDKQILVLISNVERIRHRHNMAVRLVADLDSELVPRPHSRGDITARAVEQNTLLPALQARNVRVRTGELPAQQAQHRAIVVRFGNGLRQHSHIAPPLLCRAMLPLCDPLYRAAQKNATRPKLNCCISGTFCRKAFQD</sequence>
<dbReference type="EMBL" id="VSSQ01044694">
    <property type="protein sequence ID" value="MPM98541.1"/>
    <property type="molecule type" value="Genomic_DNA"/>
</dbReference>
<evidence type="ECO:0000313" key="1">
    <source>
        <dbReference type="EMBL" id="MPM98541.1"/>
    </source>
</evidence>
<organism evidence="1">
    <name type="scientific">bioreactor metagenome</name>
    <dbReference type="NCBI Taxonomy" id="1076179"/>
    <lineage>
        <taxon>unclassified sequences</taxon>
        <taxon>metagenomes</taxon>
        <taxon>ecological metagenomes</taxon>
    </lineage>
</organism>
<proteinExistence type="predicted"/>
<reference evidence="1" key="1">
    <citation type="submission" date="2019-08" db="EMBL/GenBank/DDBJ databases">
        <authorList>
            <person name="Kucharzyk K."/>
            <person name="Murdoch R.W."/>
            <person name="Higgins S."/>
            <person name="Loffler F."/>
        </authorList>
    </citation>
    <scope>NUCLEOTIDE SEQUENCE</scope>
</reference>
<accession>A0A645EB20</accession>
<gene>
    <name evidence="1" type="ORF">SDC9_145729</name>
</gene>
<name>A0A645EB20_9ZZZZ</name>
<protein>
    <submittedName>
        <fullName evidence="1">Uncharacterized protein</fullName>
    </submittedName>
</protein>